<proteinExistence type="predicted"/>
<evidence type="ECO:0000256" key="3">
    <source>
        <dbReference type="ARBA" id="ARBA00012438"/>
    </source>
</evidence>
<evidence type="ECO:0000256" key="13">
    <source>
        <dbReference type="SAM" id="Phobius"/>
    </source>
</evidence>
<dbReference type="AlphaFoldDB" id="A0A5B2VGF0"/>
<keyword evidence="12 13" id="KW-0472">Membrane</keyword>
<dbReference type="InterPro" id="IPR033479">
    <property type="entry name" value="dCache_1"/>
</dbReference>
<dbReference type="InterPro" id="IPR003594">
    <property type="entry name" value="HATPase_dom"/>
</dbReference>
<evidence type="ECO:0000256" key="10">
    <source>
        <dbReference type="ARBA" id="ARBA00022840"/>
    </source>
</evidence>
<evidence type="ECO:0000256" key="1">
    <source>
        <dbReference type="ARBA" id="ARBA00000085"/>
    </source>
</evidence>
<dbReference type="SUPFAM" id="SSF55874">
    <property type="entry name" value="ATPase domain of HSP90 chaperone/DNA topoisomerase II/histidine kinase"/>
    <property type="match status" value="1"/>
</dbReference>
<keyword evidence="4" id="KW-1003">Cell membrane</keyword>
<dbReference type="GO" id="GO:0005886">
    <property type="term" value="C:plasma membrane"/>
    <property type="evidence" value="ECO:0007669"/>
    <property type="project" value="UniProtKB-SubCell"/>
</dbReference>
<dbReference type="InterPro" id="IPR011495">
    <property type="entry name" value="Sig_transdc_His_kin_sub2_dim/P"/>
</dbReference>
<evidence type="ECO:0000259" key="14">
    <source>
        <dbReference type="PROSITE" id="PS50109"/>
    </source>
</evidence>
<keyword evidence="11 13" id="KW-1133">Transmembrane helix</keyword>
<sequence length="577" mass="61717">MSDGTSQPITGQASPLPLPWTAERAPTVRPLSWHLVMLCAGIVVPVLGFLAFLLWQSASREQEAIRREGSIAARTVAIDVDRDLVTLTAGLQALTHSQSLQTGDLGSFHVVASRLAETLELAVVLFDRNGQQLVNTRRPWGTPLPLVHPEVRRGVPVLLETKKPYVTDMFTGQIANEPLFVIMVPVFRERSQEVAYLLQLSIPAERLRQIILSTVRPEQGLAIVADRRTVALARNRPSEAESAESTMLAEAVPAAGGRLHSVTAAGAPVTVFTAPVPNVGWTVAVGIEDEVLRRPVAELMRLLIATGALLFLLSAGLAALMGRRIMGALDSLVGSASALGAGGAMPAVSTAIREVNAVGEAHARAASELREALETKEALLYEVNHRVKNSLAVVTSLLALQARQSGDPDLQSRLAEVRARVGVVAGVHQRLYESGRHDRLEIGSFLAAIAADTLKAYGAEDRVRLDVDVQGGIVLKINDATPLVMLVAELLTNAAKHAFWDGRAGRIELRLRQDEGGTVQVTVGDDGPGLPEGFDPARSKSTGMRIVTALARQIRAELRAEPAEPGARFTIAFTPPA</sequence>
<evidence type="ECO:0000256" key="5">
    <source>
        <dbReference type="ARBA" id="ARBA00022553"/>
    </source>
</evidence>
<name>A0A5B2VGF0_9HYPH</name>
<comment type="catalytic activity">
    <reaction evidence="1">
        <text>ATP + protein L-histidine = ADP + protein N-phospho-L-histidine.</text>
        <dbReference type="EC" id="2.7.13.3"/>
    </reaction>
</comment>
<evidence type="ECO:0000256" key="7">
    <source>
        <dbReference type="ARBA" id="ARBA00022692"/>
    </source>
</evidence>
<dbReference type="RefSeq" id="WP_149816930.1">
    <property type="nucleotide sequence ID" value="NZ_VUOA01000019.1"/>
</dbReference>
<dbReference type="OrthoDB" id="9767435at2"/>
<evidence type="ECO:0000256" key="4">
    <source>
        <dbReference type="ARBA" id="ARBA00022475"/>
    </source>
</evidence>
<keyword evidence="9" id="KW-0418">Kinase</keyword>
<evidence type="ECO:0000256" key="11">
    <source>
        <dbReference type="ARBA" id="ARBA00022989"/>
    </source>
</evidence>
<dbReference type="Pfam" id="PF02518">
    <property type="entry name" value="HATPase_c"/>
    <property type="match status" value="1"/>
</dbReference>
<accession>A0A5B2VGF0</accession>
<evidence type="ECO:0000256" key="2">
    <source>
        <dbReference type="ARBA" id="ARBA00004651"/>
    </source>
</evidence>
<feature type="domain" description="Histidine kinase" evidence="14">
    <location>
        <begin position="382"/>
        <end position="577"/>
    </location>
</feature>
<evidence type="ECO:0000313" key="15">
    <source>
        <dbReference type="EMBL" id="KAA2237247.1"/>
    </source>
</evidence>
<keyword evidence="16" id="KW-1185">Reference proteome</keyword>
<keyword evidence="6" id="KW-0808">Transferase</keyword>
<evidence type="ECO:0000313" key="16">
    <source>
        <dbReference type="Proteomes" id="UP000323142"/>
    </source>
</evidence>
<keyword evidence="5" id="KW-0597">Phosphoprotein</keyword>
<keyword evidence="7 13" id="KW-0812">Transmembrane</keyword>
<dbReference type="EMBL" id="VUOA01000019">
    <property type="protein sequence ID" value="KAA2237247.1"/>
    <property type="molecule type" value="Genomic_DNA"/>
</dbReference>
<keyword evidence="10" id="KW-0067">ATP-binding</keyword>
<evidence type="ECO:0000256" key="12">
    <source>
        <dbReference type="ARBA" id="ARBA00023136"/>
    </source>
</evidence>
<dbReference type="Proteomes" id="UP000323142">
    <property type="component" value="Unassembled WGS sequence"/>
</dbReference>
<evidence type="ECO:0000256" key="6">
    <source>
        <dbReference type="ARBA" id="ARBA00022679"/>
    </source>
</evidence>
<comment type="caution">
    <text evidence="15">The sequence shown here is derived from an EMBL/GenBank/DDBJ whole genome shotgun (WGS) entry which is preliminary data.</text>
</comment>
<dbReference type="Pfam" id="PF02743">
    <property type="entry name" value="dCache_1"/>
    <property type="match status" value="1"/>
</dbReference>
<reference evidence="15 16" key="1">
    <citation type="submission" date="2019-09" db="EMBL/GenBank/DDBJ databases">
        <title>Salinarimonas rosea gen. nov., sp. nov., a new member of the a-2 subgroup of the Proteobacteria.</title>
        <authorList>
            <person name="Liu J."/>
        </authorList>
    </citation>
    <scope>NUCLEOTIDE SEQUENCE [LARGE SCALE GENOMIC DNA]</scope>
    <source>
        <strain evidence="15 16">BN140002</strain>
    </source>
</reference>
<dbReference type="SMART" id="SM00911">
    <property type="entry name" value="HWE_HK"/>
    <property type="match status" value="1"/>
</dbReference>
<evidence type="ECO:0000256" key="8">
    <source>
        <dbReference type="ARBA" id="ARBA00022741"/>
    </source>
</evidence>
<feature type="transmembrane region" description="Helical" evidence="13">
    <location>
        <begin position="33"/>
        <end position="55"/>
    </location>
</feature>
<dbReference type="GO" id="GO:0005524">
    <property type="term" value="F:ATP binding"/>
    <property type="evidence" value="ECO:0007669"/>
    <property type="project" value="UniProtKB-KW"/>
</dbReference>
<dbReference type="EC" id="2.7.13.3" evidence="3"/>
<organism evidence="15 16">
    <name type="scientific">Salinarimonas soli</name>
    <dbReference type="NCBI Taxonomy" id="1638099"/>
    <lineage>
        <taxon>Bacteria</taxon>
        <taxon>Pseudomonadati</taxon>
        <taxon>Pseudomonadota</taxon>
        <taxon>Alphaproteobacteria</taxon>
        <taxon>Hyphomicrobiales</taxon>
        <taxon>Salinarimonadaceae</taxon>
        <taxon>Salinarimonas</taxon>
    </lineage>
</organism>
<comment type="subcellular location">
    <subcellularLocation>
        <location evidence="2">Cell membrane</location>
        <topology evidence="2">Multi-pass membrane protein</topology>
    </subcellularLocation>
</comment>
<evidence type="ECO:0000256" key="9">
    <source>
        <dbReference type="ARBA" id="ARBA00022777"/>
    </source>
</evidence>
<protein>
    <recommendedName>
        <fullName evidence="3">histidine kinase</fullName>
        <ecNumber evidence="3">2.7.13.3</ecNumber>
    </recommendedName>
</protein>
<dbReference type="PANTHER" id="PTHR41523">
    <property type="entry name" value="TWO-COMPONENT SYSTEM SENSOR PROTEIN"/>
    <property type="match status" value="1"/>
</dbReference>
<gene>
    <name evidence="15" type="ORF">F0L46_09555</name>
</gene>
<dbReference type="CDD" id="cd18774">
    <property type="entry name" value="PDC2_HK_sensor"/>
    <property type="match status" value="1"/>
</dbReference>
<dbReference type="InterPro" id="IPR036890">
    <property type="entry name" value="HATPase_C_sf"/>
</dbReference>
<dbReference type="InterPro" id="IPR011102">
    <property type="entry name" value="Sig_transdc_His_kinase_HWE"/>
</dbReference>
<dbReference type="Gene3D" id="3.30.565.10">
    <property type="entry name" value="Histidine kinase-like ATPase, C-terminal domain"/>
    <property type="match status" value="1"/>
</dbReference>
<dbReference type="Gene3D" id="3.30.450.20">
    <property type="entry name" value="PAS domain"/>
    <property type="match status" value="2"/>
</dbReference>
<dbReference type="PROSITE" id="PS50109">
    <property type="entry name" value="HIS_KIN"/>
    <property type="match status" value="1"/>
</dbReference>
<dbReference type="GO" id="GO:0004673">
    <property type="term" value="F:protein histidine kinase activity"/>
    <property type="evidence" value="ECO:0007669"/>
    <property type="project" value="UniProtKB-EC"/>
</dbReference>
<keyword evidence="8" id="KW-0547">Nucleotide-binding</keyword>
<feature type="transmembrane region" description="Helical" evidence="13">
    <location>
        <begin position="302"/>
        <end position="322"/>
    </location>
</feature>
<dbReference type="InterPro" id="IPR005467">
    <property type="entry name" value="His_kinase_dom"/>
</dbReference>
<dbReference type="PANTHER" id="PTHR41523:SF8">
    <property type="entry name" value="ETHYLENE RESPONSE SENSOR PROTEIN"/>
    <property type="match status" value="1"/>
</dbReference>
<dbReference type="Pfam" id="PF07568">
    <property type="entry name" value="HisKA_2"/>
    <property type="match status" value="1"/>
</dbReference>
<reference evidence="15 16" key="2">
    <citation type="submission" date="2019-09" db="EMBL/GenBank/DDBJ databases">
        <authorList>
            <person name="Jin C."/>
        </authorList>
    </citation>
    <scope>NUCLEOTIDE SEQUENCE [LARGE SCALE GENOMIC DNA]</scope>
    <source>
        <strain evidence="15 16">BN140002</strain>
    </source>
</reference>
<dbReference type="SMART" id="SM00387">
    <property type="entry name" value="HATPase_c"/>
    <property type="match status" value="1"/>
</dbReference>